<reference evidence="2 3" key="1">
    <citation type="submission" date="2023-05" db="EMBL/GenBank/DDBJ databases">
        <authorList>
            <person name="Zhang X."/>
        </authorList>
    </citation>
    <scope>NUCLEOTIDE SEQUENCE [LARGE SCALE GENOMIC DNA]</scope>
    <source>
        <strain evidence="2 3">DM2B3-1</strain>
    </source>
</reference>
<dbReference type="EMBL" id="JASJOT010000034">
    <property type="protein sequence ID" value="MDJ1497598.1"/>
    <property type="molecule type" value="Genomic_DNA"/>
</dbReference>
<organism evidence="2 3">
    <name type="scientific">Xanthocytophaga flava</name>
    <dbReference type="NCBI Taxonomy" id="3048013"/>
    <lineage>
        <taxon>Bacteria</taxon>
        <taxon>Pseudomonadati</taxon>
        <taxon>Bacteroidota</taxon>
        <taxon>Cytophagia</taxon>
        <taxon>Cytophagales</taxon>
        <taxon>Rhodocytophagaceae</taxon>
        <taxon>Xanthocytophaga</taxon>
    </lineage>
</organism>
<keyword evidence="1" id="KW-0472">Membrane</keyword>
<protein>
    <submittedName>
        <fullName evidence="2">DUF4133 domain-containing protein</fullName>
    </submittedName>
</protein>
<evidence type="ECO:0000313" key="3">
    <source>
        <dbReference type="Proteomes" id="UP001228581"/>
    </source>
</evidence>
<accession>A0ABT7CV03</accession>
<evidence type="ECO:0000256" key="1">
    <source>
        <dbReference type="SAM" id="Phobius"/>
    </source>
</evidence>
<dbReference type="Pfam" id="PF13571">
    <property type="entry name" value="DUF4133"/>
    <property type="match status" value="1"/>
</dbReference>
<gene>
    <name evidence="2" type="ORF">QNI19_31960</name>
</gene>
<evidence type="ECO:0000313" key="2">
    <source>
        <dbReference type="EMBL" id="MDJ1497598.1"/>
    </source>
</evidence>
<dbReference type="RefSeq" id="WP_314003287.1">
    <property type="nucleotide sequence ID" value="NZ_JASJOT010000034.1"/>
</dbReference>
<sequence>MAKLTINKGVGKPVEFQGLVAQYIWYLFGGLIGNFFLFIIIKFAGVPNIFSVLYLLSSSGFLVYYVMSTGKKHGEHGLMKVQIKQSQPRHLVIRDSEIFKQLKQKGQV</sequence>
<keyword evidence="1" id="KW-0812">Transmembrane</keyword>
<dbReference type="Proteomes" id="UP001228581">
    <property type="component" value="Unassembled WGS sequence"/>
</dbReference>
<name>A0ABT7CV03_9BACT</name>
<proteinExistence type="predicted"/>
<keyword evidence="3" id="KW-1185">Reference proteome</keyword>
<dbReference type="InterPro" id="IPR025407">
    <property type="entry name" value="DUF4133"/>
</dbReference>
<feature type="transmembrane region" description="Helical" evidence="1">
    <location>
        <begin position="49"/>
        <end position="67"/>
    </location>
</feature>
<feature type="transmembrane region" description="Helical" evidence="1">
    <location>
        <begin position="23"/>
        <end position="43"/>
    </location>
</feature>
<comment type="caution">
    <text evidence="2">The sequence shown here is derived from an EMBL/GenBank/DDBJ whole genome shotgun (WGS) entry which is preliminary data.</text>
</comment>
<keyword evidence="1" id="KW-1133">Transmembrane helix</keyword>